<feature type="compositionally biased region" description="Polar residues" evidence="1">
    <location>
        <begin position="10"/>
        <end position="21"/>
    </location>
</feature>
<evidence type="ECO:0000256" key="1">
    <source>
        <dbReference type="SAM" id="MobiDB-lite"/>
    </source>
</evidence>
<gene>
    <name evidence="2" type="ORF">MJAP1_000556</name>
</gene>
<sequence>MESHMERTASTETWANGSPSSGPFPGKRKHAEGVEEDYMSFQPENGMQDIAEYCRQAVMPRTQTHLQGESEKAEFYPLPPELNQAVLSSLGVQPAQQQGHTAVDTHHPTARPAPFPNFPSQGLDEPSPVSSPGLLQPGTALNGHDYGMEMSNSLDSNNASEGMDEEVHTPTHASASHGPQCKSIPQLSVRHYGGTASQLWASCPDCGAFSKVHEDKPVILCYSP</sequence>
<name>A0AAF0F060_9BASI</name>
<evidence type="ECO:0000313" key="2">
    <source>
        <dbReference type="EMBL" id="WFD37609.1"/>
    </source>
</evidence>
<reference evidence="2" key="1">
    <citation type="submission" date="2023-03" db="EMBL/GenBank/DDBJ databases">
        <title>Mating type loci evolution in Malassezia.</title>
        <authorList>
            <person name="Coelho M.A."/>
        </authorList>
    </citation>
    <scope>NUCLEOTIDE SEQUENCE</scope>
    <source>
        <strain evidence="2">CBS 9431</strain>
    </source>
</reference>
<dbReference type="EMBL" id="CP119958">
    <property type="protein sequence ID" value="WFD37609.1"/>
    <property type="molecule type" value="Genomic_DNA"/>
</dbReference>
<feature type="region of interest" description="Disordered" evidence="1">
    <location>
        <begin position="97"/>
        <end position="182"/>
    </location>
</feature>
<feature type="region of interest" description="Disordered" evidence="1">
    <location>
        <begin position="1"/>
        <end position="32"/>
    </location>
</feature>
<keyword evidence="3" id="KW-1185">Reference proteome</keyword>
<dbReference type="Proteomes" id="UP001217754">
    <property type="component" value="Chromosome 1"/>
</dbReference>
<dbReference type="RefSeq" id="XP_060120506.1">
    <property type="nucleotide sequence ID" value="XM_060264523.1"/>
</dbReference>
<dbReference type="GeneID" id="85224205"/>
<accession>A0AAF0F060</accession>
<organism evidence="2 3">
    <name type="scientific">Malassezia japonica</name>
    <dbReference type="NCBI Taxonomy" id="223818"/>
    <lineage>
        <taxon>Eukaryota</taxon>
        <taxon>Fungi</taxon>
        <taxon>Dikarya</taxon>
        <taxon>Basidiomycota</taxon>
        <taxon>Ustilaginomycotina</taxon>
        <taxon>Malasseziomycetes</taxon>
        <taxon>Malasseziales</taxon>
        <taxon>Malasseziaceae</taxon>
        <taxon>Malassezia</taxon>
    </lineage>
</organism>
<feature type="compositionally biased region" description="Polar residues" evidence="1">
    <location>
        <begin position="150"/>
        <end position="160"/>
    </location>
</feature>
<evidence type="ECO:0000313" key="3">
    <source>
        <dbReference type="Proteomes" id="UP001217754"/>
    </source>
</evidence>
<dbReference type="AlphaFoldDB" id="A0AAF0F060"/>
<protein>
    <submittedName>
        <fullName evidence="2">Uncharacterized protein</fullName>
    </submittedName>
</protein>
<proteinExistence type="predicted"/>